<evidence type="ECO:0000256" key="9">
    <source>
        <dbReference type="PROSITE-ProRule" id="PRU10061"/>
    </source>
</evidence>
<feature type="signal peptide" evidence="12">
    <location>
        <begin position="1"/>
        <end position="27"/>
    </location>
</feature>
<feature type="active site" description="Nucleophile" evidence="9">
    <location>
        <position position="271"/>
    </location>
</feature>
<comment type="catalytic activity">
    <reaction evidence="1 10">
        <text>Endohydrolysis of (1-&gt;4)-beta-D-xylosidic linkages in xylans.</text>
        <dbReference type="EC" id="3.2.1.8"/>
    </reaction>
</comment>
<keyword evidence="16" id="KW-1185">Reference proteome</keyword>
<evidence type="ECO:0000256" key="8">
    <source>
        <dbReference type="ARBA" id="ARBA00023326"/>
    </source>
</evidence>
<feature type="region of interest" description="Disordered" evidence="11">
    <location>
        <begin position="348"/>
        <end position="395"/>
    </location>
</feature>
<dbReference type="SUPFAM" id="SSF51445">
    <property type="entry name" value="(Trans)glycosidases"/>
    <property type="match status" value="1"/>
</dbReference>
<dbReference type="PANTHER" id="PTHR31490">
    <property type="entry name" value="GLYCOSYL HYDROLASE"/>
    <property type="match status" value="1"/>
</dbReference>
<evidence type="ECO:0000259" key="13">
    <source>
        <dbReference type="PROSITE" id="PS51173"/>
    </source>
</evidence>
<keyword evidence="5 10" id="KW-0378">Hydrolase</keyword>
<organism evidence="15 16">
    <name type="scientific">Rugosimonospora africana</name>
    <dbReference type="NCBI Taxonomy" id="556532"/>
    <lineage>
        <taxon>Bacteria</taxon>
        <taxon>Bacillati</taxon>
        <taxon>Actinomycetota</taxon>
        <taxon>Actinomycetes</taxon>
        <taxon>Micromonosporales</taxon>
        <taxon>Micromonosporaceae</taxon>
        <taxon>Rugosimonospora</taxon>
    </lineage>
</organism>
<evidence type="ECO:0000259" key="14">
    <source>
        <dbReference type="PROSITE" id="PS51760"/>
    </source>
</evidence>
<dbReference type="EC" id="3.2.1.8" evidence="10"/>
<dbReference type="InterPro" id="IPR017853">
    <property type="entry name" value="GH"/>
</dbReference>
<reference evidence="15" key="1">
    <citation type="submission" date="2021-01" db="EMBL/GenBank/DDBJ databases">
        <title>Whole genome shotgun sequence of Rugosimonospora africana NBRC 104875.</title>
        <authorList>
            <person name="Komaki H."/>
            <person name="Tamura T."/>
        </authorList>
    </citation>
    <scope>NUCLEOTIDE SEQUENCE</scope>
    <source>
        <strain evidence="15">NBRC 104875</strain>
    </source>
</reference>
<dbReference type="EMBL" id="BONZ01000110">
    <property type="protein sequence ID" value="GIH20950.1"/>
    <property type="molecule type" value="Genomic_DNA"/>
</dbReference>
<dbReference type="RefSeq" id="WP_203924358.1">
    <property type="nucleotide sequence ID" value="NZ_BONZ01000110.1"/>
</dbReference>
<dbReference type="PRINTS" id="PR00134">
    <property type="entry name" value="GLHYDRLASE10"/>
</dbReference>
<dbReference type="AlphaFoldDB" id="A0A8J3VW35"/>
<dbReference type="PROSITE" id="PS51173">
    <property type="entry name" value="CBM2"/>
    <property type="match status" value="1"/>
</dbReference>
<dbReference type="PROSITE" id="PS00591">
    <property type="entry name" value="GH10_1"/>
    <property type="match status" value="1"/>
</dbReference>
<evidence type="ECO:0000256" key="5">
    <source>
        <dbReference type="ARBA" id="ARBA00022801"/>
    </source>
</evidence>
<keyword evidence="3" id="KW-0858">Xylan degradation</keyword>
<dbReference type="SMART" id="SM00637">
    <property type="entry name" value="CBD_II"/>
    <property type="match status" value="1"/>
</dbReference>
<dbReference type="GO" id="GO:0045493">
    <property type="term" value="P:xylan catabolic process"/>
    <property type="evidence" value="ECO:0007669"/>
    <property type="project" value="UniProtKB-KW"/>
</dbReference>
<evidence type="ECO:0000313" key="15">
    <source>
        <dbReference type="EMBL" id="GIH20950.1"/>
    </source>
</evidence>
<dbReference type="PANTHER" id="PTHR31490:SF88">
    <property type="entry name" value="BETA-XYLANASE"/>
    <property type="match status" value="1"/>
</dbReference>
<dbReference type="InterPro" id="IPR001000">
    <property type="entry name" value="GH10_dom"/>
</dbReference>
<protein>
    <recommendedName>
        <fullName evidence="10">Beta-xylanase</fullName>
        <ecNumber evidence="10">3.2.1.8</ecNumber>
    </recommendedName>
</protein>
<dbReference type="Pfam" id="PF00553">
    <property type="entry name" value="CBM_2"/>
    <property type="match status" value="1"/>
</dbReference>
<evidence type="ECO:0000256" key="6">
    <source>
        <dbReference type="ARBA" id="ARBA00023277"/>
    </source>
</evidence>
<dbReference type="GO" id="GO:0030247">
    <property type="term" value="F:polysaccharide binding"/>
    <property type="evidence" value="ECO:0007669"/>
    <property type="project" value="UniProtKB-UniRule"/>
</dbReference>
<name>A0A8J3VW35_9ACTN</name>
<keyword evidence="8 10" id="KW-0624">Polysaccharide degradation</keyword>
<comment type="caution">
    <text evidence="15">The sequence shown here is derived from an EMBL/GenBank/DDBJ whole genome shotgun (WGS) entry which is preliminary data.</text>
</comment>
<dbReference type="PROSITE" id="PS51318">
    <property type="entry name" value="TAT"/>
    <property type="match status" value="1"/>
</dbReference>
<comment type="similarity">
    <text evidence="2 10">Belongs to the glycosyl hydrolase 10 (cellulase F) family.</text>
</comment>
<accession>A0A8J3VW35</accession>
<keyword evidence="7 10" id="KW-0326">Glycosidase</keyword>
<evidence type="ECO:0000256" key="3">
    <source>
        <dbReference type="ARBA" id="ARBA00022651"/>
    </source>
</evidence>
<dbReference type="Proteomes" id="UP000642748">
    <property type="component" value="Unassembled WGS sequence"/>
</dbReference>
<feature type="chain" id="PRO_5038885596" description="Beta-xylanase" evidence="12">
    <location>
        <begin position="28"/>
        <end position="498"/>
    </location>
</feature>
<evidence type="ECO:0000256" key="7">
    <source>
        <dbReference type="ARBA" id="ARBA00023295"/>
    </source>
</evidence>
<dbReference type="Gene3D" id="3.20.20.80">
    <property type="entry name" value="Glycosidases"/>
    <property type="match status" value="1"/>
</dbReference>
<dbReference type="SMART" id="SM00633">
    <property type="entry name" value="Glyco_10"/>
    <property type="match status" value="1"/>
</dbReference>
<dbReference type="InterPro" id="IPR012291">
    <property type="entry name" value="CBM2_carb-bd_dom_sf"/>
</dbReference>
<dbReference type="SUPFAM" id="SSF49384">
    <property type="entry name" value="Carbohydrate-binding domain"/>
    <property type="match status" value="1"/>
</dbReference>
<gene>
    <name evidence="15" type="ORF">Raf01_91220</name>
</gene>
<proteinExistence type="inferred from homology"/>
<keyword evidence="4 12" id="KW-0732">Signal</keyword>
<dbReference type="InterPro" id="IPR006311">
    <property type="entry name" value="TAT_signal"/>
</dbReference>
<dbReference type="InterPro" id="IPR001919">
    <property type="entry name" value="CBD2"/>
</dbReference>
<feature type="domain" description="GH10" evidence="14">
    <location>
        <begin position="55"/>
        <end position="349"/>
    </location>
</feature>
<feature type="domain" description="CBM2" evidence="13">
    <location>
        <begin position="390"/>
        <end position="498"/>
    </location>
</feature>
<dbReference type="InterPro" id="IPR008965">
    <property type="entry name" value="CBM2/CBM3_carb-bd_dom_sf"/>
</dbReference>
<dbReference type="GO" id="GO:0031176">
    <property type="term" value="F:endo-1,4-beta-xylanase activity"/>
    <property type="evidence" value="ECO:0007669"/>
    <property type="project" value="UniProtKB-EC"/>
</dbReference>
<evidence type="ECO:0000256" key="12">
    <source>
        <dbReference type="SAM" id="SignalP"/>
    </source>
</evidence>
<evidence type="ECO:0000256" key="11">
    <source>
        <dbReference type="SAM" id="MobiDB-lite"/>
    </source>
</evidence>
<evidence type="ECO:0000313" key="16">
    <source>
        <dbReference type="Proteomes" id="UP000642748"/>
    </source>
</evidence>
<dbReference type="Pfam" id="PF00331">
    <property type="entry name" value="Glyco_hydro_10"/>
    <property type="match status" value="1"/>
</dbReference>
<sequence length="498" mass="52574">MSRTLARRRAAGFAAALAVLGAGIAVAVVAPQRPAQAASTLAQYAEAKGRYFGSATDNPELTDAPYVAILTGGEFDQLTPGNSMKWDTTEPTQGQFSYTKGDAVVTLAQQHNMSIRGHNLVWHNQLPGWVSSLPTGQVQAAMENHITNEATHYKGKVFAWDVVNEPFNDDGTYRTDVFYNAMGVGYIADALRTAHAADPGAKLYINDYNIEGSGAKADAMYSLVSSLKSQGVPIDGVGIQGHLATQYGFPGNMQQNLQRFADLGLDVAITELDVRMPLPETAAQDATQATYYTNVVKACLAVSRCVGITIWDYTDKYSWVPSTFPGQGAPLPWDANLAKKPLYDTIVAALGGPTTPPSSTPPSSTRPSSTPPSSTPTTSTSPTRTPPTSAPPASGRCHVTYQVASQWNTGFTANVTVANTGSTAINGWTLRWTFANGQKVTQSWNGTFSQSGAQVTVTNVSYNGTIPAGGSTSLGFNGSWSGTNAVPTSFTVNGTTCA</sequence>
<evidence type="ECO:0000256" key="10">
    <source>
        <dbReference type="RuleBase" id="RU361174"/>
    </source>
</evidence>
<keyword evidence="6 10" id="KW-0119">Carbohydrate metabolism</keyword>
<dbReference type="Gene3D" id="2.60.40.290">
    <property type="match status" value="1"/>
</dbReference>
<evidence type="ECO:0000256" key="1">
    <source>
        <dbReference type="ARBA" id="ARBA00000681"/>
    </source>
</evidence>
<dbReference type="PROSITE" id="PS51760">
    <property type="entry name" value="GH10_2"/>
    <property type="match status" value="1"/>
</dbReference>
<dbReference type="InterPro" id="IPR044846">
    <property type="entry name" value="GH10"/>
</dbReference>
<evidence type="ECO:0000256" key="4">
    <source>
        <dbReference type="ARBA" id="ARBA00022729"/>
    </source>
</evidence>
<evidence type="ECO:0000256" key="2">
    <source>
        <dbReference type="ARBA" id="ARBA00007495"/>
    </source>
</evidence>
<dbReference type="InterPro" id="IPR031158">
    <property type="entry name" value="GH10_AS"/>
</dbReference>